<name>A0ABD5T7I2_9EURY</name>
<comment type="caution">
    <text evidence="2">The sequence shown here is derived from an EMBL/GenBank/DDBJ whole genome shotgun (WGS) entry which is preliminary data.</text>
</comment>
<evidence type="ECO:0000313" key="3">
    <source>
        <dbReference type="Proteomes" id="UP001596443"/>
    </source>
</evidence>
<evidence type="ECO:0000256" key="1">
    <source>
        <dbReference type="SAM" id="MobiDB-lite"/>
    </source>
</evidence>
<accession>A0ABD5T7I2</accession>
<reference evidence="2 3" key="1">
    <citation type="journal article" date="2019" name="Int. J. Syst. Evol. Microbiol.">
        <title>The Global Catalogue of Microorganisms (GCM) 10K type strain sequencing project: providing services to taxonomists for standard genome sequencing and annotation.</title>
        <authorList>
            <consortium name="The Broad Institute Genomics Platform"/>
            <consortium name="The Broad Institute Genome Sequencing Center for Infectious Disease"/>
            <person name="Wu L."/>
            <person name="Ma J."/>
        </authorList>
    </citation>
    <scope>NUCLEOTIDE SEQUENCE [LARGE SCALE GENOMIC DNA]</scope>
    <source>
        <strain evidence="2 3">SYNS20</strain>
    </source>
</reference>
<gene>
    <name evidence="2" type="ORF">ACFQFD_04715</name>
</gene>
<dbReference type="RefSeq" id="WP_390214608.1">
    <property type="nucleotide sequence ID" value="NZ_JBHSWX010000012.1"/>
</dbReference>
<dbReference type="EMBL" id="JBHSWX010000012">
    <property type="protein sequence ID" value="MFC6785298.1"/>
    <property type="molecule type" value="Genomic_DNA"/>
</dbReference>
<feature type="region of interest" description="Disordered" evidence="1">
    <location>
        <begin position="41"/>
        <end position="88"/>
    </location>
</feature>
<feature type="compositionally biased region" description="Basic and acidic residues" evidence="1">
    <location>
        <begin position="63"/>
        <end position="76"/>
    </location>
</feature>
<proteinExistence type="predicted"/>
<protein>
    <submittedName>
        <fullName evidence="2">Uncharacterized protein</fullName>
    </submittedName>
</protein>
<keyword evidence="3" id="KW-1185">Reference proteome</keyword>
<evidence type="ECO:0000313" key="2">
    <source>
        <dbReference type="EMBL" id="MFC6785298.1"/>
    </source>
</evidence>
<dbReference type="AlphaFoldDB" id="A0ABD5T7I2"/>
<dbReference type="Proteomes" id="UP001596443">
    <property type="component" value="Unassembled WGS sequence"/>
</dbReference>
<organism evidence="2 3">
    <name type="scientific">Halobaculum halobium</name>
    <dbReference type="NCBI Taxonomy" id="3032281"/>
    <lineage>
        <taxon>Archaea</taxon>
        <taxon>Methanobacteriati</taxon>
        <taxon>Methanobacteriota</taxon>
        <taxon>Stenosarchaea group</taxon>
        <taxon>Halobacteria</taxon>
        <taxon>Halobacteriales</taxon>
        <taxon>Haloferacaceae</taxon>
        <taxon>Halobaculum</taxon>
    </lineage>
</organism>
<sequence length="88" mass="9412">MEMRDGDERDLSDGALTVDAFQRVRAVDRIAVGDAPSVERAVPLGSVPTPEESRPSDPPAAPRGDEAAVRADVGTERDDDPDVVTVLW</sequence>